<dbReference type="PANTHER" id="PTHR12835">
    <property type="entry name" value="BIOTIN PROTEIN LIGASE"/>
    <property type="match status" value="1"/>
</dbReference>
<reference evidence="4" key="1">
    <citation type="journal article" date="2019" name="Int. J. Syst. Evol. Microbiol.">
        <title>The Global Catalogue of Microorganisms (GCM) 10K type strain sequencing project: providing services to taxonomists for standard genome sequencing and annotation.</title>
        <authorList>
            <consortium name="The Broad Institute Genomics Platform"/>
            <consortium name="The Broad Institute Genome Sequencing Center for Infectious Disease"/>
            <person name="Wu L."/>
            <person name="Ma J."/>
        </authorList>
    </citation>
    <scope>NUCLEOTIDE SEQUENCE [LARGE SCALE GENOMIC DNA]</scope>
    <source>
        <strain evidence="4">JCM 16704</strain>
    </source>
</reference>
<proteinExistence type="predicted"/>
<keyword evidence="4" id="KW-1185">Reference proteome</keyword>
<evidence type="ECO:0000313" key="4">
    <source>
        <dbReference type="Proteomes" id="UP001500101"/>
    </source>
</evidence>
<dbReference type="Proteomes" id="UP001500101">
    <property type="component" value="Unassembled WGS sequence"/>
</dbReference>
<gene>
    <name evidence="3" type="ORF">GCM10022216_07910</name>
</gene>
<evidence type="ECO:0000313" key="3">
    <source>
        <dbReference type="EMBL" id="GAA4134654.1"/>
    </source>
</evidence>
<dbReference type="InterPro" id="IPR004143">
    <property type="entry name" value="BPL_LPL_catalytic"/>
</dbReference>
<dbReference type="Gene3D" id="3.30.930.10">
    <property type="entry name" value="Bira Bifunctional Protein, Domain 2"/>
    <property type="match status" value="1"/>
</dbReference>
<dbReference type="PROSITE" id="PS51733">
    <property type="entry name" value="BPL_LPL_CATALYTIC"/>
    <property type="match status" value="1"/>
</dbReference>
<accession>A0ABP7YDY1</accession>
<organism evidence="3 4">
    <name type="scientific">Sphingobacterium kyonggiense</name>
    <dbReference type="NCBI Taxonomy" id="714075"/>
    <lineage>
        <taxon>Bacteria</taxon>
        <taxon>Pseudomonadati</taxon>
        <taxon>Bacteroidota</taxon>
        <taxon>Sphingobacteriia</taxon>
        <taxon>Sphingobacteriales</taxon>
        <taxon>Sphingobacteriaceae</taxon>
        <taxon>Sphingobacterium</taxon>
    </lineage>
</organism>
<dbReference type="Pfam" id="PF03099">
    <property type="entry name" value="BPL_LplA_LipB"/>
    <property type="match status" value="1"/>
</dbReference>
<dbReference type="InterPro" id="IPR004408">
    <property type="entry name" value="Biotin_CoA_COase_ligase"/>
</dbReference>
<name>A0ABP7YDY1_9SPHI</name>
<feature type="domain" description="BPL/LPL catalytic" evidence="2">
    <location>
        <begin position="1"/>
        <end position="102"/>
    </location>
</feature>
<comment type="caution">
    <text evidence="3">The sequence shown here is derived from an EMBL/GenBank/DDBJ whole genome shotgun (WGS) entry which is preliminary data.</text>
</comment>
<dbReference type="EMBL" id="BAAAZI010000004">
    <property type="protein sequence ID" value="GAA4134654.1"/>
    <property type="molecule type" value="Genomic_DNA"/>
</dbReference>
<dbReference type="NCBIfam" id="TIGR00121">
    <property type="entry name" value="birA_ligase"/>
    <property type="match status" value="1"/>
</dbReference>
<evidence type="ECO:0000256" key="1">
    <source>
        <dbReference type="ARBA" id="ARBA00022598"/>
    </source>
</evidence>
<dbReference type="SUPFAM" id="SSF55681">
    <property type="entry name" value="Class II aaRS and biotin synthetases"/>
    <property type="match status" value="1"/>
</dbReference>
<keyword evidence="1" id="KW-0436">Ligase</keyword>
<dbReference type="InterPro" id="IPR045864">
    <property type="entry name" value="aa-tRNA-synth_II/BPL/LPL"/>
</dbReference>
<dbReference type="PANTHER" id="PTHR12835:SF5">
    <property type="entry name" value="BIOTIN--PROTEIN LIGASE"/>
    <property type="match status" value="1"/>
</dbReference>
<sequence>MSLSICDWLETQGLHAEIKWPNDIYLNGKKICGILIENTAQGNNIRQSIIGIGINVNQEEFPEEIQQRASSLLLETGKTIPSLEVACAQILVHLQKRFFNFSGQKDDLKRLLDEYNKQLYQRGIPAYYSSENKIFQGTIQKVDNEGQLYLTINEKEKVFQFKELKFLLQ</sequence>
<evidence type="ECO:0000259" key="2">
    <source>
        <dbReference type="PROSITE" id="PS51733"/>
    </source>
</evidence>
<protein>
    <recommendedName>
        <fullName evidence="2">BPL/LPL catalytic domain-containing protein</fullName>
    </recommendedName>
</protein>